<keyword evidence="5" id="KW-1185">Reference proteome</keyword>
<organism evidence="4 5">
    <name type="scientific">Chlamydomonas incerta</name>
    <dbReference type="NCBI Taxonomy" id="51695"/>
    <lineage>
        <taxon>Eukaryota</taxon>
        <taxon>Viridiplantae</taxon>
        <taxon>Chlorophyta</taxon>
        <taxon>core chlorophytes</taxon>
        <taxon>Chlorophyceae</taxon>
        <taxon>CS clade</taxon>
        <taxon>Chlamydomonadales</taxon>
        <taxon>Chlamydomonadaceae</taxon>
        <taxon>Chlamydomonas</taxon>
    </lineage>
</organism>
<evidence type="ECO:0000256" key="2">
    <source>
        <dbReference type="SAM" id="Phobius"/>
    </source>
</evidence>
<dbReference type="PANTHER" id="PTHR46936:SF1">
    <property type="entry name" value="ARABINOSYLTRANSFERASE XEG113"/>
    <property type="match status" value="1"/>
</dbReference>
<keyword evidence="2" id="KW-1133">Transmembrane helix</keyword>
<accession>A0A835SQ15</accession>
<dbReference type="OrthoDB" id="540503at2759"/>
<evidence type="ECO:0000259" key="3">
    <source>
        <dbReference type="Pfam" id="PF03407"/>
    </source>
</evidence>
<comment type="caution">
    <text evidence="4">The sequence shown here is derived from an EMBL/GenBank/DDBJ whole genome shotgun (WGS) entry which is preliminary data.</text>
</comment>
<dbReference type="Proteomes" id="UP000650467">
    <property type="component" value="Unassembled WGS sequence"/>
</dbReference>
<protein>
    <recommendedName>
        <fullName evidence="3">Nucleotide-diphospho-sugar transferase domain-containing protein</fullName>
    </recommendedName>
</protein>
<gene>
    <name evidence="4" type="ORF">HXX76_009638</name>
</gene>
<feature type="domain" description="Nucleotide-diphospho-sugar transferase" evidence="3">
    <location>
        <begin position="247"/>
        <end position="469"/>
    </location>
</feature>
<dbReference type="GO" id="GO:0005794">
    <property type="term" value="C:Golgi apparatus"/>
    <property type="evidence" value="ECO:0007669"/>
    <property type="project" value="TreeGrafter"/>
</dbReference>
<feature type="compositionally biased region" description="Basic and acidic residues" evidence="1">
    <location>
        <begin position="109"/>
        <end position="181"/>
    </location>
</feature>
<keyword evidence="2" id="KW-0812">Transmembrane</keyword>
<dbReference type="GO" id="GO:0052636">
    <property type="term" value="F:arabinosyltransferase activity"/>
    <property type="evidence" value="ECO:0007669"/>
    <property type="project" value="TreeGrafter"/>
</dbReference>
<feature type="transmembrane region" description="Helical" evidence="2">
    <location>
        <begin position="20"/>
        <end position="39"/>
    </location>
</feature>
<dbReference type="PANTHER" id="PTHR46936">
    <property type="entry name" value="ARABINOSYLTRANSFERASE XEG113"/>
    <property type="match status" value="1"/>
</dbReference>
<dbReference type="GO" id="GO:0052325">
    <property type="term" value="P:cell wall pectin biosynthetic process"/>
    <property type="evidence" value="ECO:0007669"/>
    <property type="project" value="TreeGrafter"/>
</dbReference>
<proteinExistence type="predicted"/>
<dbReference type="InterPro" id="IPR005069">
    <property type="entry name" value="Nucl-diP-sugar_transferase"/>
</dbReference>
<keyword evidence="2" id="KW-0472">Membrane</keyword>
<sequence>MSTRDKRPVPGQPRRSSGVALGVLGIMLLAFFAIVFMLGRPSYRHQFEEFIHHPFDPHPIGIDKRHKDASLTDIKLDAGATAITSSTTTETEKKSSGRTAATPSPSPEVEDKKAEEKKAAEKEAEVKKAAEEKKAEEKKAEEKKAEEKKAEEKKAEEKKAEEKKAEAKKAEEKKAEEKKAETAVVAKAGGDDADDDGKITELDTKYKPTREMVQKIAQGGYLMVTWANYHYFDFVKTWVTHVKRVGVTGYIVGAMDDHLLREMIKLEYNCFSMKSGLTLGDFGWGSSTFAKMGREKIRLISIFLKLDVNVVIADVDVLWLRNPLPYFDRYPEADILTSSDNMANTVKDESLEKWPDAGAAANIGIMLFRKKSLDFVEKWIEIIEADDKIWDQNAFNDLFRRGVKPLEPPNKNLFLGYDGSLTMGILPVSIFCSGHTMYVQRMGQRLGLQPYAVHGTFQFSGTPGKRHRMREFMLYDDPPEYYDHPVGFVSFDLDGLPELLKDAGPATNGFGLDNVQGHFKLVNHELQRLRQGFAIASVITGRALVVPELWAGLDRWWAPHSGRIPGAHFDLPFVAPLDHMLDLENGMFRKFPEEHYGPSTDFREYSFFNNSRMTPAVRDSKVLVEVCAAAAADCSDGSKPAQVVTEGAVKKVKIAPGLSSAALATALSDPAVKGAKVLHFNTMAGFNFPQAFSEPGASSRFIERMKLYGSIWCCVLAHPGHIHYDLLWDMPHTDKFQRVWNGTWETKTGP</sequence>
<name>A0A835SQ15_CHLIN</name>
<dbReference type="EMBL" id="JAEHOC010000025">
    <property type="protein sequence ID" value="KAG2431108.1"/>
    <property type="molecule type" value="Genomic_DNA"/>
</dbReference>
<evidence type="ECO:0000256" key="1">
    <source>
        <dbReference type="SAM" id="MobiDB-lite"/>
    </source>
</evidence>
<dbReference type="InterPro" id="IPR053250">
    <property type="entry name" value="Glycosyltransferase_77"/>
</dbReference>
<feature type="region of interest" description="Disordered" evidence="1">
    <location>
        <begin position="83"/>
        <end position="200"/>
    </location>
</feature>
<dbReference type="Pfam" id="PF03407">
    <property type="entry name" value="Nucleotid_trans"/>
    <property type="match status" value="1"/>
</dbReference>
<dbReference type="AlphaFoldDB" id="A0A835SQ15"/>
<evidence type="ECO:0000313" key="5">
    <source>
        <dbReference type="Proteomes" id="UP000650467"/>
    </source>
</evidence>
<reference evidence="4" key="1">
    <citation type="journal article" date="2020" name="bioRxiv">
        <title>Comparative genomics of Chlamydomonas.</title>
        <authorList>
            <person name="Craig R.J."/>
            <person name="Hasan A.R."/>
            <person name="Ness R.W."/>
            <person name="Keightley P.D."/>
        </authorList>
    </citation>
    <scope>NUCLEOTIDE SEQUENCE</scope>
    <source>
        <strain evidence="4">SAG 7.73</strain>
    </source>
</reference>
<evidence type="ECO:0000313" key="4">
    <source>
        <dbReference type="EMBL" id="KAG2431108.1"/>
    </source>
</evidence>